<dbReference type="SMART" id="SM00387">
    <property type="entry name" value="HATPase_c"/>
    <property type="match status" value="1"/>
</dbReference>
<dbReference type="Pfam" id="PF02518">
    <property type="entry name" value="HATPase_c"/>
    <property type="match status" value="1"/>
</dbReference>
<keyword evidence="6" id="KW-0418">Kinase</keyword>
<protein>
    <recommendedName>
        <fullName evidence="3">histidine kinase</fullName>
        <ecNumber evidence="3">2.7.13.3</ecNumber>
    </recommendedName>
</protein>
<dbReference type="AlphaFoldDB" id="A0A1H5XVV1"/>
<dbReference type="PRINTS" id="PR00344">
    <property type="entry name" value="BCTRLSENSOR"/>
</dbReference>
<dbReference type="EMBL" id="FNVA01000003">
    <property type="protein sequence ID" value="SEG15376.1"/>
    <property type="molecule type" value="Genomic_DNA"/>
</dbReference>
<dbReference type="InterPro" id="IPR003594">
    <property type="entry name" value="HATPase_dom"/>
</dbReference>
<sequence length="609" mass="67258">MGRLAPRTFFGQLVFSTILVQTLFLVVFVSYIITSQRRTAEERSRQRLIQELALLSTGCAEDLAKGDDDSVKRILEMSQLTPSIDAARLTDLTGTTIDAVGRGSSRKLDPSEQALLGTSTQQKVFKISNGLLEGVTPVIHDGQPIALLWLEPNHDSTQNTLRMILRVCLTYGGFALLANLLPIFLLVRGITRPLRRLGEATQRLIQNPDAKSAFPLPVTTNNEAGELTTSVNSMVWELEDRRNGLMETVALLDSMLGNAPIGFAFFDRDLRYVRVNDFLADTHGLAPDLHSGRPVSDFYSAEVASRKESCIRQVFETGEAVRDVELSGQPPNSPGTRRSWHMHFYPVRTERESVRWVGAIVVETTERLRTEEALRKTEKLAAAGRLAASVAHEVNNPLEAVTNLLYLLSLHEPLDAEAQEYIATAQSELARVSEITQQTLRFYRQSTSPRQTSVGEVLDSLLTLYKSRLAALNIVVEKKYRGTPEVFGYAGEMRQLFANLVGNALDAMSRGGRLTLSVRRGSGRRNDGVWCEGVCVSVADTGEGIAEDALQRIFEPFFTTKDATGTGLGLWVSAEIIAKHSGTVRVRSRRGVNSGTIFVVFFPDDSTVK</sequence>
<dbReference type="Pfam" id="PF00512">
    <property type="entry name" value="HisKA"/>
    <property type="match status" value="1"/>
</dbReference>
<keyword evidence="7" id="KW-0472">Membrane</keyword>
<dbReference type="Gene3D" id="6.10.340.10">
    <property type="match status" value="1"/>
</dbReference>
<keyword evidence="5" id="KW-0808">Transferase</keyword>
<dbReference type="InterPro" id="IPR035965">
    <property type="entry name" value="PAS-like_dom_sf"/>
</dbReference>
<dbReference type="RefSeq" id="WP_160115079.1">
    <property type="nucleotide sequence ID" value="NZ_FNVA01000003.1"/>
</dbReference>
<dbReference type="NCBIfam" id="TIGR00229">
    <property type="entry name" value="sensory_box"/>
    <property type="match status" value="1"/>
</dbReference>
<dbReference type="Gene3D" id="3.30.450.20">
    <property type="entry name" value="PAS domain"/>
    <property type="match status" value="1"/>
</dbReference>
<evidence type="ECO:0000259" key="9">
    <source>
        <dbReference type="PROSITE" id="PS50885"/>
    </source>
</evidence>
<evidence type="ECO:0000259" key="8">
    <source>
        <dbReference type="PROSITE" id="PS50109"/>
    </source>
</evidence>
<dbReference type="PROSITE" id="PS50885">
    <property type="entry name" value="HAMP"/>
    <property type="match status" value="1"/>
</dbReference>
<feature type="domain" description="Histidine kinase" evidence="8">
    <location>
        <begin position="389"/>
        <end position="606"/>
    </location>
</feature>
<evidence type="ECO:0000313" key="11">
    <source>
        <dbReference type="Proteomes" id="UP000236728"/>
    </source>
</evidence>
<dbReference type="Proteomes" id="UP000236728">
    <property type="component" value="Unassembled WGS sequence"/>
</dbReference>
<dbReference type="InterPro" id="IPR003661">
    <property type="entry name" value="HisK_dim/P_dom"/>
</dbReference>
<keyword evidence="7" id="KW-0812">Transmembrane</keyword>
<dbReference type="InterPro" id="IPR005467">
    <property type="entry name" value="His_kinase_dom"/>
</dbReference>
<dbReference type="InterPro" id="IPR003660">
    <property type="entry name" value="HAMP_dom"/>
</dbReference>
<dbReference type="SMART" id="SM00388">
    <property type="entry name" value="HisKA"/>
    <property type="match status" value="1"/>
</dbReference>
<gene>
    <name evidence="10" type="ORF">SAMN05421819_1980</name>
</gene>
<dbReference type="InterPro" id="IPR036890">
    <property type="entry name" value="HATPase_C_sf"/>
</dbReference>
<evidence type="ECO:0000256" key="3">
    <source>
        <dbReference type="ARBA" id="ARBA00012438"/>
    </source>
</evidence>
<keyword evidence="7" id="KW-1133">Transmembrane helix</keyword>
<dbReference type="GO" id="GO:0000155">
    <property type="term" value="F:phosphorelay sensor kinase activity"/>
    <property type="evidence" value="ECO:0007669"/>
    <property type="project" value="InterPro"/>
</dbReference>
<reference evidence="10 11" key="1">
    <citation type="submission" date="2016-10" db="EMBL/GenBank/DDBJ databases">
        <authorList>
            <person name="de Groot N.N."/>
        </authorList>
    </citation>
    <scope>NUCLEOTIDE SEQUENCE [LARGE SCALE GENOMIC DNA]</scope>
    <source>
        <strain evidence="10 11">DSM 22489</strain>
    </source>
</reference>
<dbReference type="OrthoDB" id="9815750at2"/>
<evidence type="ECO:0000256" key="7">
    <source>
        <dbReference type="SAM" id="Phobius"/>
    </source>
</evidence>
<dbReference type="Pfam" id="PF08448">
    <property type="entry name" value="PAS_4"/>
    <property type="match status" value="1"/>
</dbReference>
<accession>A0A1H5XVV1</accession>
<dbReference type="SUPFAM" id="SSF47384">
    <property type="entry name" value="Homodimeric domain of signal transducing histidine kinase"/>
    <property type="match status" value="1"/>
</dbReference>
<keyword evidence="4" id="KW-0597">Phosphoprotein</keyword>
<proteinExistence type="predicted"/>
<dbReference type="SUPFAM" id="SSF55874">
    <property type="entry name" value="ATPase domain of HSP90 chaperone/DNA topoisomerase II/histidine kinase"/>
    <property type="match status" value="1"/>
</dbReference>
<dbReference type="Gene3D" id="3.30.565.10">
    <property type="entry name" value="Histidine kinase-like ATPase, C-terminal domain"/>
    <property type="match status" value="1"/>
</dbReference>
<dbReference type="EC" id="2.7.13.3" evidence="3"/>
<feature type="transmembrane region" description="Helical" evidence="7">
    <location>
        <begin position="12"/>
        <end position="33"/>
    </location>
</feature>
<feature type="domain" description="HAMP" evidence="9">
    <location>
        <begin position="188"/>
        <end position="243"/>
    </location>
</feature>
<name>A0A1H5XVV1_9BACT</name>
<dbReference type="Gene3D" id="1.10.287.130">
    <property type="match status" value="1"/>
</dbReference>
<keyword evidence="11" id="KW-1185">Reference proteome</keyword>
<dbReference type="Pfam" id="PF00672">
    <property type="entry name" value="HAMP"/>
    <property type="match status" value="1"/>
</dbReference>
<evidence type="ECO:0000256" key="5">
    <source>
        <dbReference type="ARBA" id="ARBA00022679"/>
    </source>
</evidence>
<comment type="subcellular location">
    <subcellularLocation>
        <location evidence="2">Membrane</location>
    </subcellularLocation>
</comment>
<dbReference type="InterPro" id="IPR013656">
    <property type="entry name" value="PAS_4"/>
</dbReference>
<organism evidence="10 11">
    <name type="scientific">Bryocella elongata</name>
    <dbReference type="NCBI Taxonomy" id="863522"/>
    <lineage>
        <taxon>Bacteria</taxon>
        <taxon>Pseudomonadati</taxon>
        <taxon>Acidobacteriota</taxon>
        <taxon>Terriglobia</taxon>
        <taxon>Terriglobales</taxon>
        <taxon>Acidobacteriaceae</taxon>
        <taxon>Bryocella</taxon>
    </lineage>
</organism>
<evidence type="ECO:0000256" key="2">
    <source>
        <dbReference type="ARBA" id="ARBA00004370"/>
    </source>
</evidence>
<dbReference type="InterPro" id="IPR000014">
    <property type="entry name" value="PAS"/>
</dbReference>
<evidence type="ECO:0000256" key="1">
    <source>
        <dbReference type="ARBA" id="ARBA00000085"/>
    </source>
</evidence>
<dbReference type="InterPro" id="IPR004358">
    <property type="entry name" value="Sig_transdc_His_kin-like_C"/>
</dbReference>
<dbReference type="CDD" id="cd06225">
    <property type="entry name" value="HAMP"/>
    <property type="match status" value="1"/>
</dbReference>
<evidence type="ECO:0000313" key="10">
    <source>
        <dbReference type="EMBL" id="SEG15376.1"/>
    </source>
</evidence>
<dbReference type="CDD" id="cd00082">
    <property type="entry name" value="HisKA"/>
    <property type="match status" value="1"/>
</dbReference>
<dbReference type="PROSITE" id="PS50109">
    <property type="entry name" value="HIS_KIN"/>
    <property type="match status" value="1"/>
</dbReference>
<dbReference type="GO" id="GO:0016020">
    <property type="term" value="C:membrane"/>
    <property type="evidence" value="ECO:0007669"/>
    <property type="project" value="UniProtKB-SubCell"/>
</dbReference>
<evidence type="ECO:0000256" key="4">
    <source>
        <dbReference type="ARBA" id="ARBA00022553"/>
    </source>
</evidence>
<dbReference type="PANTHER" id="PTHR43065">
    <property type="entry name" value="SENSOR HISTIDINE KINASE"/>
    <property type="match status" value="1"/>
</dbReference>
<comment type="catalytic activity">
    <reaction evidence="1">
        <text>ATP + protein L-histidine = ADP + protein N-phospho-L-histidine.</text>
        <dbReference type="EC" id="2.7.13.3"/>
    </reaction>
</comment>
<dbReference type="InterPro" id="IPR036097">
    <property type="entry name" value="HisK_dim/P_sf"/>
</dbReference>
<dbReference type="PANTHER" id="PTHR43065:SF42">
    <property type="entry name" value="TWO-COMPONENT SENSOR PPRA"/>
    <property type="match status" value="1"/>
</dbReference>
<dbReference type="SMART" id="SM00304">
    <property type="entry name" value="HAMP"/>
    <property type="match status" value="1"/>
</dbReference>
<dbReference type="SUPFAM" id="SSF55785">
    <property type="entry name" value="PYP-like sensor domain (PAS domain)"/>
    <property type="match status" value="1"/>
</dbReference>
<evidence type="ECO:0000256" key="6">
    <source>
        <dbReference type="ARBA" id="ARBA00022777"/>
    </source>
</evidence>
<feature type="transmembrane region" description="Helical" evidence="7">
    <location>
        <begin position="163"/>
        <end position="187"/>
    </location>
</feature>